<sequence length="323" mass="37196">MSDYPPLTSIALKVLFRHFTQYQELLEDLKQVQLLVSSDDVENYRQVDRDLFILKNLTEKSELWVHGDRHHSVEGKDHGEDKTVKLLIGEDRNLAAAALQELSDRTPLIAYPLIRQILVRLKKLCYKKDRPDSMNQQLLKNMRVYEVVLEFLSIPYDKKNDAEMPKLITLSHEFLRSFCKGNKENQSRLHKFISIEKDAKEGTLKVETSRNAVFLELLQSLVCIHDKEVEASQDKVATEICTASDEVRALYVDNASFEQLEQMMKQAPPYLDNTHPLKYHIELVRLLALCTRGKNGSTELKCASEIPMDHIVRVVTSPSCLTE</sequence>
<dbReference type="Proteomes" id="UP000270094">
    <property type="component" value="Unassembled WGS sequence"/>
</dbReference>
<reference evidence="1 2" key="1">
    <citation type="submission" date="2018-11" db="EMBL/GenBank/DDBJ databases">
        <authorList>
            <consortium name="Pathogen Informatics"/>
        </authorList>
    </citation>
    <scope>NUCLEOTIDE SEQUENCE [LARGE SCALE GENOMIC DNA]</scope>
</reference>
<keyword evidence="2" id="KW-1185">Reference proteome</keyword>
<dbReference type="GO" id="GO:0005886">
    <property type="term" value="C:plasma membrane"/>
    <property type="evidence" value="ECO:0007669"/>
    <property type="project" value="TreeGrafter"/>
</dbReference>
<feature type="non-terminal residue" evidence="1">
    <location>
        <position position="323"/>
    </location>
</feature>
<dbReference type="GO" id="GO:0016529">
    <property type="term" value="C:sarcoplasmic reticulum"/>
    <property type="evidence" value="ECO:0007669"/>
    <property type="project" value="TreeGrafter"/>
</dbReference>
<dbReference type="GO" id="GO:0005509">
    <property type="term" value="F:calcium ion binding"/>
    <property type="evidence" value="ECO:0007669"/>
    <property type="project" value="TreeGrafter"/>
</dbReference>
<dbReference type="PANTHER" id="PTHR13715">
    <property type="entry name" value="RYANODINE RECEPTOR AND IP3 RECEPTOR"/>
    <property type="match status" value="1"/>
</dbReference>
<evidence type="ECO:0000313" key="2">
    <source>
        <dbReference type="Proteomes" id="UP000270094"/>
    </source>
</evidence>
<dbReference type="GO" id="GO:0035091">
    <property type="term" value="F:phosphatidylinositol binding"/>
    <property type="evidence" value="ECO:0007669"/>
    <property type="project" value="TreeGrafter"/>
</dbReference>
<dbReference type="PANTHER" id="PTHR13715:SF102">
    <property type="entry name" value="INOSITOL 1,4,5-TRISPHOSPHATE RECEPTOR"/>
    <property type="match status" value="1"/>
</dbReference>
<accession>A0A3P7JN85</accession>
<dbReference type="OrthoDB" id="5813481at2759"/>
<dbReference type="InterPro" id="IPR015925">
    <property type="entry name" value="Ryanodine_IP3_receptor"/>
</dbReference>
<dbReference type="GO" id="GO:0030667">
    <property type="term" value="C:secretory granule membrane"/>
    <property type="evidence" value="ECO:0007669"/>
    <property type="project" value="TreeGrafter"/>
</dbReference>
<dbReference type="GO" id="GO:0005789">
    <property type="term" value="C:endoplasmic reticulum membrane"/>
    <property type="evidence" value="ECO:0007669"/>
    <property type="project" value="TreeGrafter"/>
</dbReference>
<dbReference type="GO" id="GO:0070679">
    <property type="term" value="F:inositol 1,4,5 trisphosphate binding"/>
    <property type="evidence" value="ECO:0007669"/>
    <property type="project" value="TreeGrafter"/>
</dbReference>
<dbReference type="GO" id="GO:0005220">
    <property type="term" value="F:inositol 1,4,5-trisphosphate-gated calcium channel activity"/>
    <property type="evidence" value="ECO:0007669"/>
    <property type="project" value="TreeGrafter"/>
</dbReference>
<proteinExistence type="predicted"/>
<dbReference type="SUPFAM" id="SSF100909">
    <property type="entry name" value="IP3 receptor type 1 binding core, domain 2"/>
    <property type="match status" value="1"/>
</dbReference>
<dbReference type="EMBL" id="UYYB01099779">
    <property type="protein sequence ID" value="VDM77657.1"/>
    <property type="molecule type" value="Genomic_DNA"/>
</dbReference>
<name>A0A3P7JN85_STRVU</name>
<dbReference type="AlphaFoldDB" id="A0A3P7JN85"/>
<dbReference type="InterPro" id="IPR035910">
    <property type="entry name" value="RyR/IP3R_RIH_dom_sf"/>
</dbReference>
<organism evidence="1 2">
    <name type="scientific">Strongylus vulgaris</name>
    <name type="common">Blood worm</name>
    <dbReference type="NCBI Taxonomy" id="40348"/>
    <lineage>
        <taxon>Eukaryota</taxon>
        <taxon>Metazoa</taxon>
        <taxon>Ecdysozoa</taxon>
        <taxon>Nematoda</taxon>
        <taxon>Chromadorea</taxon>
        <taxon>Rhabditida</taxon>
        <taxon>Rhabditina</taxon>
        <taxon>Rhabditomorpha</taxon>
        <taxon>Strongyloidea</taxon>
        <taxon>Strongylidae</taxon>
        <taxon>Strongylus</taxon>
    </lineage>
</organism>
<evidence type="ECO:0008006" key="3">
    <source>
        <dbReference type="Google" id="ProtNLM"/>
    </source>
</evidence>
<evidence type="ECO:0000313" key="1">
    <source>
        <dbReference type="EMBL" id="VDM77657.1"/>
    </source>
</evidence>
<protein>
    <recommendedName>
        <fullName evidence="3">RIH domain-containing protein</fullName>
    </recommendedName>
</protein>
<gene>
    <name evidence="1" type="ORF">SVUK_LOCUS12655</name>
</gene>
<dbReference type="GO" id="GO:0051209">
    <property type="term" value="P:release of sequestered calcium ion into cytosol"/>
    <property type="evidence" value="ECO:0007669"/>
    <property type="project" value="TreeGrafter"/>
</dbReference>